<dbReference type="GeneID" id="40080256"/>
<keyword evidence="3" id="KW-1185">Reference proteome</keyword>
<proteinExistence type="predicted"/>
<protein>
    <submittedName>
        <fullName evidence="2">Uncharacterized protein</fullName>
    </submittedName>
</protein>
<evidence type="ECO:0000256" key="1">
    <source>
        <dbReference type="SAM" id="MobiDB-lite"/>
    </source>
</evidence>
<dbReference type="Proteomes" id="UP000221614">
    <property type="component" value="Segment"/>
</dbReference>
<evidence type="ECO:0000313" key="2">
    <source>
        <dbReference type="EMBL" id="BAU16390.1"/>
    </source>
</evidence>
<reference evidence="2" key="1">
    <citation type="journal article" date="2016" name="Genome Announc.">
        <title>Complete Genome Sequences of Broad-Host-Range Pseudomonas aeruginosa Bacteriophages phiR18 and phiS12-1.</title>
        <authorList>
            <person name="Furusawa T."/>
            <person name="Iwano H."/>
            <person name="Higuchi H."/>
            <person name="Usui M."/>
            <person name="Maruyama F."/>
            <person name="Nakagawa I."/>
            <person name="Yokota H."/>
            <person name="Tamura Y."/>
        </authorList>
    </citation>
    <scope>NUCLEOTIDE SEQUENCE [LARGE SCALE GENOMIC DNA]</scope>
</reference>
<sequence length="93" mass="9827">MSTFAALKNLGSAIVSDIAAGARATAAATGSAYESVSAKVAHKRGERQIINEFRNMLNEHPGELLAAMRSIQDQLAQPAKPARKPRARKAAAQ</sequence>
<dbReference type="KEGG" id="vg:40080256"/>
<evidence type="ECO:0000313" key="3">
    <source>
        <dbReference type="Proteomes" id="UP000221614"/>
    </source>
</evidence>
<organism evidence="2 3">
    <name type="scientific">Pseudomonas phage phiR18</name>
    <dbReference type="NCBI Taxonomy" id="1752027"/>
    <lineage>
        <taxon>Viruses</taxon>
        <taxon>Duplodnaviria</taxon>
        <taxon>Heunggongvirae</taxon>
        <taxon>Uroviricota</taxon>
        <taxon>Caudoviricetes</taxon>
        <taxon>Kochitakasuvirus</taxon>
        <taxon>Kochitakasuvirus R18</taxon>
    </lineage>
</organism>
<accession>A0A0S3UG33</accession>
<dbReference type="RefSeq" id="YP_009604362.1">
    <property type="nucleotide sequence ID" value="NC_041964.1"/>
</dbReference>
<feature type="compositionally biased region" description="Basic residues" evidence="1">
    <location>
        <begin position="81"/>
        <end position="93"/>
    </location>
</feature>
<feature type="region of interest" description="Disordered" evidence="1">
    <location>
        <begin position="74"/>
        <end position="93"/>
    </location>
</feature>
<dbReference type="EMBL" id="LC102729">
    <property type="protein sequence ID" value="BAU16390.1"/>
    <property type="molecule type" value="Genomic_DNA"/>
</dbReference>
<name>A0A0S3UG33_9CAUD</name>